<organism evidence="6 7">
    <name type="scientific">Solanum pennellii</name>
    <name type="common">Tomato</name>
    <name type="synonym">Lycopersicon pennellii</name>
    <dbReference type="NCBI Taxonomy" id="28526"/>
    <lineage>
        <taxon>Eukaryota</taxon>
        <taxon>Viridiplantae</taxon>
        <taxon>Streptophyta</taxon>
        <taxon>Embryophyta</taxon>
        <taxon>Tracheophyta</taxon>
        <taxon>Spermatophyta</taxon>
        <taxon>Magnoliopsida</taxon>
        <taxon>eudicotyledons</taxon>
        <taxon>Gunneridae</taxon>
        <taxon>Pentapetalae</taxon>
        <taxon>asterids</taxon>
        <taxon>lamiids</taxon>
        <taxon>Solanales</taxon>
        <taxon>Solanaceae</taxon>
        <taxon>Solanoideae</taxon>
        <taxon>Solaneae</taxon>
        <taxon>Solanum</taxon>
        <taxon>Solanum subgen. Lycopersicon</taxon>
    </lineage>
</organism>
<evidence type="ECO:0000256" key="2">
    <source>
        <dbReference type="ARBA" id="ARBA00022670"/>
    </source>
</evidence>
<evidence type="ECO:0000313" key="6">
    <source>
        <dbReference type="Proteomes" id="UP000694930"/>
    </source>
</evidence>
<proteinExistence type="inferred from homology"/>
<keyword evidence="6" id="KW-1185">Reference proteome</keyword>
<evidence type="ECO:0000259" key="5">
    <source>
        <dbReference type="Pfam" id="PF02902"/>
    </source>
</evidence>
<name>A0ABM1GTX8_SOLPN</name>
<feature type="domain" description="Ubiquitin-like protease family profile" evidence="5">
    <location>
        <begin position="23"/>
        <end position="68"/>
    </location>
</feature>
<reference evidence="6" key="1">
    <citation type="journal article" date="2014" name="Nat. Genet.">
        <title>The genome of the stress-tolerant wild tomato species Solanum pennellii.</title>
        <authorList>
            <person name="Bolger A."/>
            <person name="Scossa F."/>
            <person name="Bolger M.E."/>
            <person name="Lanz C."/>
            <person name="Maumus F."/>
            <person name="Tohge T."/>
            <person name="Quesneville H."/>
            <person name="Alseekh S."/>
            <person name="Sorensen I."/>
            <person name="Lichtenstein G."/>
            <person name="Fich E.A."/>
            <person name="Conte M."/>
            <person name="Keller H."/>
            <person name="Schneeberger K."/>
            <person name="Schwacke R."/>
            <person name="Ofner I."/>
            <person name="Vrebalov J."/>
            <person name="Xu Y."/>
            <person name="Osorio S."/>
            <person name="Aflitos S.A."/>
            <person name="Schijlen E."/>
            <person name="Jimenez-Gomez J.M."/>
            <person name="Ryngajllo M."/>
            <person name="Kimura S."/>
            <person name="Kumar R."/>
            <person name="Koenig D."/>
            <person name="Headland L.R."/>
            <person name="Maloof J.N."/>
            <person name="Sinha N."/>
            <person name="van Ham R.C."/>
            <person name="Lankhorst R.K."/>
            <person name="Mao L."/>
            <person name="Vogel A."/>
            <person name="Arsova B."/>
            <person name="Panstruga R."/>
            <person name="Fei Z."/>
            <person name="Rose J.K."/>
            <person name="Zamir D."/>
            <person name="Carrari F."/>
            <person name="Giovannoni J.J."/>
            <person name="Weigel D."/>
            <person name="Usadel B."/>
            <person name="Fernie A.R."/>
        </authorList>
    </citation>
    <scope>NUCLEOTIDE SEQUENCE [LARGE SCALE GENOMIC DNA]</scope>
    <source>
        <strain evidence="6">cv. LA0716</strain>
    </source>
</reference>
<dbReference type="RefSeq" id="XP_015075962.2">
    <property type="nucleotide sequence ID" value="XM_015220476.2"/>
</dbReference>
<dbReference type="Pfam" id="PF02902">
    <property type="entry name" value="Peptidase_C48"/>
    <property type="match status" value="1"/>
</dbReference>
<protein>
    <submittedName>
        <fullName evidence="7">Uncharacterized protein LOC107020191</fullName>
    </submittedName>
</protein>
<keyword evidence="3" id="KW-0378">Hydrolase</keyword>
<dbReference type="PANTHER" id="PTHR33022:SF21">
    <property type="entry name" value="UBIQUITIN-LIKE PROTEASE FAMILY PROFILE DOMAIN-CONTAINING PROTEIN"/>
    <property type="match status" value="1"/>
</dbReference>
<gene>
    <name evidence="7" type="primary">LOC107020191</name>
</gene>
<evidence type="ECO:0000256" key="3">
    <source>
        <dbReference type="ARBA" id="ARBA00022801"/>
    </source>
</evidence>
<dbReference type="InterPro" id="IPR003653">
    <property type="entry name" value="Peptidase_C48_C"/>
</dbReference>
<dbReference type="SUPFAM" id="SSF54001">
    <property type="entry name" value="Cysteine proteinases"/>
    <property type="match status" value="1"/>
</dbReference>
<dbReference type="GeneID" id="107020191"/>
<reference evidence="7" key="2">
    <citation type="submission" date="2025-08" db="UniProtKB">
        <authorList>
            <consortium name="RefSeq"/>
        </authorList>
    </citation>
    <scope>IDENTIFICATION</scope>
</reference>
<sequence>MIPLFLTSTGFYGKRLDLYANNLPDYQQKSHSEPLSIKNVTHVPQQEESSNDCGLYTSLFAEYMSNGVFDISHIDIDSKYHRQRYGTLLWHYAKSKNDEGAISESEVTGTVASKKGGPRTHKEQVMDTTNYPTPKFRNRK</sequence>
<dbReference type="Gene3D" id="3.40.395.10">
    <property type="entry name" value="Adenoviral Proteinase, Chain A"/>
    <property type="match status" value="1"/>
</dbReference>
<evidence type="ECO:0000256" key="1">
    <source>
        <dbReference type="ARBA" id="ARBA00005234"/>
    </source>
</evidence>
<dbReference type="Proteomes" id="UP000694930">
    <property type="component" value="Chromosome 5"/>
</dbReference>
<accession>A0ABM1GTX8</accession>
<evidence type="ECO:0000256" key="4">
    <source>
        <dbReference type="SAM" id="MobiDB-lite"/>
    </source>
</evidence>
<feature type="region of interest" description="Disordered" evidence="4">
    <location>
        <begin position="98"/>
        <end position="140"/>
    </location>
</feature>
<dbReference type="InterPro" id="IPR038765">
    <property type="entry name" value="Papain-like_cys_pep_sf"/>
</dbReference>
<evidence type="ECO:0000313" key="7">
    <source>
        <dbReference type="RefSeq" id="XP_015075962.2"/>
    </source>
</evidence>
<comment type="similarity">
    <text evidence="1">Belongs to the peptidase C48 family.</text>
</comment>
<keyword evidence="2" id="KW-0645">Protease</keyword>
<dbReference type="PANTHER" id="PTHR33022">
    <property type="entry name" value="DUF1985 DOMAIN-CONTAINING PROTEIN"/>
    <property type="match status" value="1"/>
</dbReference>